<feature type="non-terminal residue" evidence="2">
    <location>
        <position position="223"/>
    </location>
</feature>
<sequence length="223" mass="23305">MIWLVSAVALVTLVMLIYFLIIQGATRYKPLRWWVLASGFAWGAVGAVAIAVIGNALGHGIMSWSLNADAESDKVMGATASFVAPLVEELAKGLCVLALFVFSRYRSRELAGPLDGVVIGGIIGLGFSFTEDIGYVASAGNAAGGPAFLQVFVMRSLVFGLGHATYTAMTGLGFGIAAIARSTAVRWLAPVVGLALAIALHFGRNFSLTYLELHDGAVLALGL</sequence>
<feature type="transmembrane region" description="Helical" evidence="1">
    <location>
        <begin position="6"/>
        <end position="26"/>
    </location>
</feature>
<dbReference type="PANTHER" id="PTHR36844">
    <property type="entry name" value="PROTEASE PRSW"/>
    <property type="match status" value="1"/>
</dbReference>
<gene>
    <name evidence="2" type="ORF">METZ01_LOCUS266006</name>
</gene>
<reference evidence="2" key="1">
    <citation type="submission" date="2018-05" db="EMBL/GenBank/DDBJ databases">
        <authorList>
            <person name="Lanie J.A."/>
            <person name="Ng W.-L."/>
            <person name="Kazmierczak K.M."/>
            <person name="Andrzejewski T.M."/>
            <person name="Davidsen T.M."/>
            <person name="Wayne K.J."/>
            <person name="Tettelin H."/>
            <person name="Glass J.I."/>
            <person name="Rusch D."/>
            <person name="Podicherti R."/>
            <person name="Tsui H.-C.T."/>
            <person name="Winkler M.E."/>
        </authorList>
    </citation>
    <scope>NUCLEOTIDE SEQUENCE</scope>
</reference>
<name>A0A382JP85_9ZZZZ</name>
<keyword evidence="1" id="KW-1133">Transmembrane helix</keyword>
<feature type="transmembrane region" description="Helical" evidence="1">
    <location>
        <begin position="187"/>
        <end position="203"/>
    </location>
</feature>
<feature type="transmembrane region" description="Helical" evidence="1">
    <location>
        <begin position="114"/>
        <end position="137"/>
    </location>
</feature>
<keyword evidence="1" id="KW-0812">Transmembrane</keyword>
<evidence type="ECO:0008006" key="3">
    <source>
        <dbReference type="Google" id="ProtNLM"/>
    </source>
</evidence>
<evidence type="ECO:0000313" key="2">
    <source>
        <dbReference type="EMBL" id="SVC13152.1"/>
    </source>
</evidence>
<dbReference type="Pfam" id="PF13367">
    <property type="entry name" value="PrsW-protease"/>
    <property type="match status" value="1"/>
</dbReference>
<organism evidence="2">
    <name type="scientific">marine metagenome</name>
    <dbReference type="NCBI Taxonomy" id="408172"/>
    <lineage>
        <taxon>unclassified sequences</taxon>
        <taxon>metagenomes</taxon>
        <taxon>ecological metagenomes</taxon>
    </lineage>
</organism>
<dbReference type="PANTHER" id="PTHR36844:SF1">
    <property type="entry name" value="PROTEASE PRSW"/>
    <property type="match status" value="1"/>
</dbReference>
<feature type="transmembrane region" description="Helical" evidence="1">
    <location>
        <begin position="33"/>
        <end position="58"/>
    </location>
</feature>
<feature type="transmembrane region" description="Helical" evidence="1">
    <location>
        <begin position="78"/>
        <end position="102"/>
    </location>
</feature>
<accession>A0A382JP85</accession>
<dbReference type="AlphaFoldDB" id="A0A382JP85"/>
<evidence type="ECO:0000256" key="1">
    <source>
        <dbReference type="SAM" id="Phobius"/>
    </source>
</evidence>
<dbReference type="InterPro" id="IPR026898">
    <property type="entry name" value="PrsW"/>
</dbReference>
<protein>
    <recommendedName>
        <fullName evidence="3">PrsW family intramembrane metalloprotease</fullName>
    </recommendedName>
</protein>
<dbReference type="GO" id="GO:0008233">
    <property type="term" value="F:peptidase activity"/>
    <property type="evidence" value="ECO:0007669"/>
    <property type="project" value="InterPro"/>
</dbReference>
<proteinExistence type="predicted"/>
<keyword evidence="1" id="KW-0472">Membrane</keyword>
<dbReference type="EMBL" id="UINC01075202">
    <property type="protein sequence ID" value="SVC13152.1"/>
    <property type="molecule type" value="Genomic_DNA"/>
</dbReference>
<feature type="transmembrane region" description="Helical" evidence="1">
    <location>
        <begin position="157"/>
        <end position="180"/>
    </location>
</feature>